<dbReference type="EMBL" id="CABVGP010000001">
    <property type="protein sequence ID" value="VVJ18334.1"/>
    <property type="molecule type" value="Genomic_DNA"/>
</dbReference>
<dbReference type="Proteomes" id="UP000399805">
    <property type="component" value="Unassembled WGS sequence"/>
</dbReference>
<accession>A0A6I8LKX2</accession>
<sequence length="49" mass="5108">MSGASDGCTSLGGARRDLLGVDHQADHDGGEVVDNRDNVGSSREEHDRG</sequence>
<keyword evidence="3" id="KW-1185">Reference proteome</keyword>
<organism evidence="2 3">
    <name type="scientific">Amycolatopsis camponoti</name>
    <dbReference type="NCBI Taxonomy" id="2606593"/>
    <lineage>
        <taxon>Bacteria</taxon>
        <taxon>Bacillati</taxon>
        <taxon>Actinomycetota</taxon>
        <taxon>Actinomycetes</taxon>
        <taxon>Pseudonocardiales</taxon>
        <taxon>Pseudonocardiaceae</taxon>
        <taxon>Amycolatopsis</taxon>
    </lineage>
</organism>
<name>A0A6I8LKX2_9PSEU</name>
<proteinExistence type="predicted"/>
<feature type="region of interest" description="Disordered" evidence="1">
    <location>
        <begin position="19"/>
        <end position="49"/>
    </location>
</feature>
<gene>
    <name evidence="2" type="ORF">AA23TX_03355</name>
</gene>
<evidence type="ECO:0000313" key="3">
    <source>
        <dbReference type="Proteomes" id="UP000399805"/>
    </source>
</evidence>
<evidence type="ECO:0000256" key="1">
    <source>
        <dbReference type="SAM" id="MobiDB-lite"/>
    </source>
</evidence>
<reference evidence="2 3" key="1">
    <citation type="submission" date="2019-09" db="EMBL/GenBank/DDBJ databases">
        <authorList>
            <person name="Leyn A S."/>
        </authorList>
    </citation>
    <scope>NUCLEOTIDE SEQUENCE [LARGE SCALE GENOMIC DNA]</scope>
    <source>
        <strain evidence="2">AA231_1</strain>
    </source>
</reference>
<protein>
    <submittedName>
        <fullName evidence="2">Uncharacterized protein</fullName>
    </submittedName>
</protein>
<evidence type="ECO:0000313" key="2">
    <source>
        <dbReference type="EMBL" id="VVJ18334.1"/>
    </source>
</evidence>
<dbReference type="AlphaFoldDB" id="A0A6I8LKX2"/>